<dbReference type="Proteomes" id="UP000000591">
    <property type="component" value="Chromosome VII"/>
</dbReference>
<dbReference type="KEGG" id="ago:AGOS_AGL084C"/>
<dbReference type="EMBL" id="AE016820">
    <property type="protein sequence ID" value="AAS54406.1"/>
    <property type="molecule type" value="Genomic_DNA"/>
</dbReference>
<dbReference type="RefSeq" id="NP_986582.1">
    <property type="nucleotide sequence ID" value="NM_211644.1"/>
</dbReference>
<keyword evidence="2" id="KW-1185">Reference proteome</keyword>
<reference evidence="2" key="2">
    <citation type="journal article" date="2013" name="G3 (Bethesda)">
        <title>Genomes of Ashbya fungi isolated from insects reveal four mating-type loci, numerous translocations, lack of transposons, and distinct gene duplications.</title>
        <authorList>
            <person name="Dietrich F.S."/>
            <person name="Voegeli S."/>
            <person name="Kuo S."/>
            <person name="Philippsen P."/>
        </authorList>
    </citation>
    <scope>GENOME REANNOTATION</scope>
    <source>
        <strain evidence="2">ATCC 10895 / CBS 109.51 / FGSC 9923 / NRRL Y-1056</strain>
    </source>
</reference>
<accession>Q750N4</accession>
<dbReference type="GeneID" id="4622881"/>
<dbReference type="HOGENOM" id="CLU_1532169_0_0_1"/>
<reference evidence="1 2" key="1">
    <citation type="journal article" date="2004" name="Science">
        <title>The Ashbya gossypii genome as a tool for mapping the ancient Saccharomyces cerevisiae genome.</title>
        <authorList>
            <person name="Dietrich F.S."/>
            <person name="Voegeli S."/>
            <person name="Brachat S."/>
            <person name="Lerch A."/>
            <person name="Gates K."/>
            <person name="Steiner S."/>
            <person name="Mohr C."/>
            <person name="Pohlmann R."/>
            <person name="Luedi P."/>
            <person name="Choi S."/>
            <person name="Wing R.A."/>
            <person name="Flavier A."/>
            <person name="Gaffney T.D."/>
            <person name="Philippsen P."/>
        </authorList>
    </citation>
    <scope>NUCLEOTIDE SEQUENCE [LARGE SCALE GENOMIC DNA]</scope>
    <source>
        <strain evidence="2">ATCC 10895 / CBS 109.51 / FGSC 9923 / NRRL Y-1056</strain>
    </source>
</reference>
<evidence type="ECO:0000313" key="1">
    <source>
        <dbReference type="EMBL" id="AAS54406.1"/>
    </source>
</evidence>
<organism evidence="1 2">
    <name type="scientific">Eremothecium gossypii (strain ATCC 10895 / CBS 109.51 / FGSC 9923 / NRRL Y-1056)</name>
    <name type="common">Yeast</name>
    <name type="synonym">Ashbya gossypii</name>
    <dbReference type="NCBI Taxonomy" id="284811"/>
    <lineage>
        <taxon>Eukaryota</taxon>
        <taxon>Fungi</taxon>
        <taxon>Dikarya</taxon>
        <taxon>Ascomycota</taxon>
        <taxon>Saccharomycotina</taxon>
        <taxon>Saccharomycetes</taxon>
        <taxon>Saccharomycetales</taxon>
        <taxon>Saccharomycetaceae</taxon>
        <taxon>Eremothecium</taxon>
    </lineage>
</organism>
<dbReference type="InParanoid" id="Q750N4"/>
<gene>
    <name evidence="1" type="ORF">AGOS_AGL084C</name>
</gene>
<protein>
    <submittedName>
        <fullName evidence="1">AGL084Cp</fullName>
    </submittedName>
</protein>
<dbReference type="AlphaFoldDB" id="Q750N4"/>
<sequence length="175" mass="19220">MPHARHLPRAGLCRRPRVYFFLHAASRLPDWAARSNVLPAGNSERASMAWHPDPWGSRLRSDSCNQSAPCRRDRAATASCGILLIAAFAHPDTAAVAAARTVRTLCAHWAAVRVGEKRCGVHHRSAAREIPAVESARDPRTEILAAGGECPDRARHLRGRASLRKEKKSSSRQQV</sequence>
<evidence type="ECO:0000313" key="2">
    <source>
        <dbReference type="Proteomes" id="UP000000591"/>
    </source>
</evidence>
<proteinExistence type="predicted"/>
<name>Q750N4_EREGS</name>